<keyword evidence="2 6" id="KW-0963">Cytoplasm</keyword>
<gene>
    <name evidence="6 9" type="primary">lipB</name>
    <name evidence="9" type="ORF">O6P32_00280</name>
</gene>
<dbReference type="InterPro" id="IPR000544">
    <property type="entry name" value="Octanoyltransferase"/>
</dbReference>
<comment type="caution">
    <text evidence="9">The sequence shown here is derived from an EMBL/GenBank/DDBJ whole genome shotgun (WGS) entry which is preliminary data.</text>
</comment>
<feature type="site" description="Lowers pKa of active site Cys" evidence="6">
    <location>
        <position position="147"/>
    </location>
</feature>
<comment type="miscellaneous">
    <text evidence="6">In the reaction, the free carboxyl group of octanoic acid is attached via an amide linkage to the epsilon-amino group of a specific lysine residue of lipoyl domains of lipoate-dependent enzymes.</text>
</comment>
<reference evidence="9" key="1">
    <citation type="submission" date="2022-12" db="EMBL/GenBank/DDBJ databases">
        <title>Phocaeicola acetigenes sp. nov., isolated feces from a healthy human.</title>
        <authorList>
            <person name="Do H."/>
            <person name="Ha Y.B."/>
            <person name="Kim J.-S."/>
            <person name="Suh M.K."/>
            <person name="Kim H.S."/>
            <person name="Lee J.-S."/>
        </authorList>
    </citation>
    <scope>NUCLEOTIDE SEQUENCE</scope>
    <source>
        <strain evidence="9">KGMB11183</strain>
    </source>
</reference>
<evidence type="ECO:0000256" key="5">
    <source>
        <dbReference type="ARBA" id="ARBA00024732"/>
    </source>
</evidence>
<dbReference type="PIRSF" id="PIRSF016262">
    <property type="entry name" value="LPLase"/>
    <property type="match status" value="1"/>
</dbReference>
<dbReference type="RefSeq" id="WP_178267290.1">
    <property type="nucleotide sequence ID" value="NZ_JAPZVM010000001.1"/>
</dbReference>
<evidence type="ECO:0000256" key="3">
    <source>
        <dbReference type="ARBA" id="ARBA00022679"/>
    </source>
</evidence>
<feature type="active site" description="Acyl-thioester intermediate" evidence="6">
    <location>
        <position position="181"/>
    </location>
</feature>
<accession>A0ABT4PDM8</accession>
<keyword evidence="3 6" id="KW-0808">Transferase</keyword>
<feature type="domain" description="BPL/LPL catalytic" evidence="8">
    <location>
        <begin position="33"/>
        <end position="220"/>
    </location>
</feature>
<evidence type="ECO:0000256" key="4">
    <source>
        <dbReference type="ARBA" id="ARBA00023315"/>
    </source>
</evidence>
<feature type="binding site" evidence="6">
    <location>
        <begin position="78"/>
        <end position="85"/>
    </location>
    <ligand>
        <name>substrate</name>
    </ligand>
</feature>
<comment type="pathway">
    <text evidence="1 6 7">Protein modification; protein lipoylation via endogenous pathway; protein N(6)-(lipoyl)lysine from octanoyl-[acyl-carrier-protein]: step 1/2.</text>
</comment>
<dbReference type="PANTHER" id="PTHR10993:SF12">
    <property type="entry name" value="OCTANOYLTRANSFERASE"/>
    <property type="match status" value="1"/>
</dbReference>
<dbReference type="Gene3D" id="3.30.930.10">
    <property type="entry name" value="Bira Bifunctional Protein, Domain 2"/>
    <property type="match status" value="1"/>
</dbReference>
<dbReference type="CDD" id="cd16444">
    <property type="entry name" value="LipB"/>
    <property type="match status" value="1"/>
</dbReference>
<dbReference type="InterPro" id="IPR020605">
    <property type="entry name" value="Octanoyltransferase_CS"/>
</dbReference>
<dbReference type="InterPro" id="IPR004143">
    <property type="entry name" value="BPL_LPL_catalytic"/>
</dbReference>
<comment type="similarity">
    <text evidence="6 7">Belongs to the LipB family.</text>
</comment>
<feature type="binding site" evidence="6">
    <location>
        <begin position="150"/>
        <end position="152"/>
    </location>
    <ligand>
        <name>substrate</name>
    </ligand>
</feature>
<evidence type="ECO:0000313" key="9">
    <source>
        <dbReference type="EMBL" id="MCZ8371150.1"/>
    </source>
</evidence>
<evidence type="ECO:0000259" key="8">
    <source>
        <dbReference type="PROSITE" id="PS51733"/>
    </source>
</evidence>
<sequence>MKTEYWGRIAYADAWHRQAELFEELVAAKQQHLPYCNRLIFCEHPHVYTLGRHGKPANMLLNKEQLLAVHAELFQTDRGGDITYHGPGQVVCYPILNLEDFHLGLKDYINLLEEAVIRVCAAYGIQGQRVAGATGVWIEVGTSRERKICAIGVRSSHYVTMHGLALNVNTDLRYFSYIHPCGFVDKGVTSIARETGCEVSIEEVVKKLEYELRDLLERRMKVS</sequence>
<dbReference type="NCBIfam" id="TIGR00214">
    <property type="entry name" value="lipB"/>
    <property type="match status" value="1"/>
</dbReference>
<dbReference type="EMBL" id="JAPZVM010000001">
    <property type="protein sequence ID" value="MCZ8371150.1"/>
    <property type="molecule type" value="Genomic_DNA"/>
</dbReference>
<dbReference type="PROSITE" id="PS01313">
    <property type="entry name" value="LIPB"/>
    <property type="match status" value="1"/>
</dbReference>
<evidence type="ECO:0000256" key="2">
    <source>
        <dbReference type="ARBA" id="ARBA00022490"/>
    </source>
</evidence>
<dbReference type="PANTHER" id="PTHR10993">
    <property type="entry name" value="OCTANOYLTRANSFERASE"/>
    <property type="match status" value="1"/>
</dbReference>
<dbReference type="Proteomes" id="UP001141933">
    <property type="component" value="Unassembled WGS sequence"/>
</dbReference>
<evidence type="ECO:0000256" key="7">
    <source>
        <dbReference type="PIRNR" id="PIRNR016262"/>
    </source>
</evidence>
<dbReference type="PROSITE" id="PS51733">
    <property type="entry name" value="BPL_LPL_CATALYTIC"/>
    <property type="match status" value="1"/>
</dbReference>
<dbReference type="InterPro" id="IPR045864">
    <property type="entry name" value="aa-tRNA-synth_II/BPL/LPL"/>
</dbReference>
<comment type="subcellular location">
    <subcellularLocation>
        <location evidence="6">Cytoplasm</location>
    </subcellularLocation>
</comment>
<dbReference type="GO" id="GO:0033819">
    <property type="term" value="F:lipoyl(octanoyl) transferase activity"/>
    <property type="evidence" value="ECO:0007669"/>
    <property type="project" value="UniProtKB-EC"/>
</dbReference>
<keyword evidence="4 6" id="KW-0012">Acyltransferase</keyword>
<dbReference type="NCBIfam" id="NF010925">
    <property type="entry name" value="PRK14345.1"/>
    <property type="match status" value="1"/>
</dbReference>
<comment type="catalytic activity">
    <reaction evidence="6 7">
        <text>octanoyl-[ACP] + L-lysyl-[protein] = N(6)-octanoyl-L-lysyl-[protein] + holo-[ACP] + H(+)</text>
        <dbReference type="Rhea" id="RHEA:17665"/>
        <dbReference type="Rhea" id="RHEA-COMP:9636"/>
        <dbReference type="Rhea" id="RHEA-COMP:9685"/>
        <dbReference type="Rhea" id="RHEA-COMP:9752"/>
        <dbReference type="Rhea" id="RHEA-COMP:9928"/>
        <dbReference type="ChEBI" id="CHEBI:15378"/>
        <dbReference type="ChEBI" id="CHEBI:29969"/>
        <dbReference type="ChEBI" id="CHEBI:64479"/>
        <dbReference type="ChEBI" id="CHEBI:78463"/>
        <dbReference type="ChEBI" id="CHEBI:78809"/>
        <dbReference type="EC" id="2.3.1.181"/>
    </reaction>
</comment>
<dbReference type="Pfam" id="PF21948">
    <property type="entry name" value="LplA-B_cat"/>
    <property type="match status" value="1"/>
</dbReference>
<feature type="binding site" evidence="6">
    <location>
        <begin position="163"/>
        <end position="165"/>
    </location>
    <ligand>
        <name>substrate</name>
    </ligand>
</feature>
<dbReference type="EC" id="2.3.1.181" evidence="6 7"/>
<evidence type="ECO:0000313" key="10">
    <source>
        <dbReference type="Proteomes" id="UP001141933"/>
    </source>
</evidence>
<name>A0ABT4PDM8_9BACT</name>
<keyword evidence="10" id="KW-1185">Reference proteome</keyword>
<dbReference type="HAMAP" id="MF_00013">
    <property type="entry name" value="LipB"/>
    <property type="match status" value="1"/>
</dbReference>
<proteinExistence type="inferred from homology"/>
<comment type="function">
    <text evidence="5 6 7">Catalyzes the transfer of endogenously produced octanoic acid from octanoyl-acyl-carrier-protein onto the lipoyl domains of lipoate-dependent enzymes. Lipoyl-ACP can also act as a substrate although octanoyl-ACP is likely to be the physiological substrate.</text>
</comment>
<evidence type="ECO:0000256" key="6">
    <source>
        <dbReference type="HAMAP-Rule" id="MF_00013"/>
    </source>
</evidence>
<evidence type="ECO:0000256" key="1">
    <source>
        <dbReference type="ARBA" id="ARBA00004821"/>
    </source>
</evidence>
<protein>
    <recommendedName>
        <fullName evidence="6 7">Octanoyltransferase</fullName>
        <ecNumber evidence="6 7">2.3.1.181</ecNumber>
    </recommendedName>
    <alternativeName>
        <fullName evidence="6">Lipoate-protein ligase B</fullName>
    </alternativeName>
    <alternativeName>
        <fullName evidence="6">Lipoyl/octanoyl transferase</fullName>
    </alternativeName>
    <alternativeName>
        <fullName evidence="6">Octanoyl-[acyl-carrier-protein]-protein N-octanoyltransferase</fullName>
    </alternativeName>
</protein>
<organism evidence="9 10">
    <name type="scientific">Phocaeicola acetigenes</name>
    <dbReference type="NCBI Taxonomy" id="3016083"/>
    <lineage>
        <taxon>Bacteria</taxon>
        <taxon>Pseudomonadati</taxon>
        <taxon>Bacteroidota</taxon>
        <taxon>Bacteroidia</taxon>
        <taxon>Bacteroidales</taxon>
        <taxon>Bacteroidaceae</taxon>
        <taxon>Phocaeicola</taxon>
    </lineage>
</organism>
<dbReference type="SUPFAM" id="SSF55681">
    <property type="entry name" value="Class II aaRS and biotin synthetases"/>
    <property type="match status" value="1"/>
</dbReference>